<dbReference type="GO" id="GO:0042407">
    <property type="term" value="P:cristae formation"/>
    <property type="evidence" value="ECO:0007669"/>
    <property type="project" value="TreeGrafter"/>
</dbReference>
<feature type="region of interest" description="Disordered" evidence="9">
    <location>
        <begin position="106"/>
        <end position="193"/>
    </location>
</feature>
<protein>
    <recommendedName>
        <fullName evidence="7">MICOS complex subunit MIC60</fullName>
    </recommendedName>
    <alternativeName>
        <fullName evidence="7">Mitofilin</fullName>
    </alternativeName>
</protein>
<feature type="compositionally biased region" description="Basic and acidic residues" evidence="9">
    <location>
        <begin position="106"/>
        <end position="116"/>
    </location>
</feature>
<feature type="coiled-coil region" evidence="8">
    <location>
        <begin position="461"/>
        <end position="503"/>
    </location>
</feature>
<dbReference type="PANTHER" id="PTHR15415">
    <property type="entry name" value="MITOFILIN"/>
    <property type="match status" value="1"/>
</dbReference>
<evidence type="ECO:0000256" key="5">
    <source>
        <dbReference type="ARBA" id="ARBA00023128"/>
    </source>
</evidence>
<comment type="function">
    <text evidence="7">Component of the MICOS complex, a large protein complex of the mitochondrial inner membrane that plays crucial roles in the maintenance of crista junctions, inner membrane architecture, and formation of contact sites to the outer membrane.</text>
</comment>
<dbReference type="Pfam" id="PF09731">
    <property type="entry name" value="Mitofilin"/>
    <property type="match status" value="1"/>
</dbReference>
<comment type="caution">
    <text evidence="10">The sequence shown here is derived from an EMBL/GenBank/DDBJ whole genome shotgun (WGS) entry which is preliminary data.</text>
</comment>
<keyword evidence="8" id="KW-0175">Coiled coil</keyword>
<comment type="similarity">
    <text evidence="1 7">Belongs to the MICOS complex subunit Mic60 family.</text>
</comment>
<evidence type="ECO:0000256" key="1">
    <source>
        <dbReference type="ARBA" id="ARBA00010877"/>
    </source>
</evidence>
<evidence type="ECO:0000313" key="11">
    <source>
        <dbReference type="Proteomes" id="UP001497497"/>
    </source>
</evidence>
<feature type="transmembrane region" description="Helical" evidence="7">
    <location>
        <begin position="50"/>
        <end position="71"/>
    </location>
</feature>
<name>A0AAV2HK49_LYMST</name>
<comment type="subcellular location">
    <subcellularLocation>
        <location evidence="7">Mitochondrion inner membrane</location>
        <topology evidence="7">Single-pass membrane protein</topology>
    </subcellularLocation>
</comment>
<evidence type="ECO:0000256" key="7">
    <source>
        <dbReference type="RuleBase" id="RU363000"/>
    </source>
</evidence>
<gene>
    <name evidence="10" type="ORF">GSLYS_00007758001</name>
</gene>
<sequence length="810" mass="91673">MWRVRTSSQSRQILKAAKRQLATDPAPLVKPNNLPPQQSLPPKSGGGFRIFKFFGFGLPVAAGSLLGYAWYDHDFRKQLEANIPYAKELLGNILPESNIEPVIDRKAKPDTSKSLEKPSIPTIPTILNNQEKVPQIVPQNTGVGSDNESVDSDDEEEDNDDISDSFRDKVLENKEVTNLVQTEKPNPFEDMKDPEKELTEEIIQSRSNPLQEFTGVIPVQNQAYQTLQVQRVEDLLSENDPDAPNTEGNLGTALAKDMIKKEEKIDGKIDPRVIDSHIRKREDDEKADNAALEVVIHKLMTSSQNLTEEAIQAQRDLAASIRSHTKLLKQAMDDSSDILQKDAQWEAVAISHKERERAMLRANELALESKRSLEKLRDVITESKTNNVTKQNPAILPASKKVNDLLKDLNSANTQVRQAEAEANVMQKYKELVDKGRKQFQKEIESLMPDVKIGTGKKLTEDELNALIAHAHRRIEQLQRQIAEQLAMERQRLSVALEAQRQEDLHITDSAVAEERSRLQEEFDVEKQKMELEFLMKIETEVRKQLSRQAAAHSDHLKDVLTIQQQQLGKEFNRELNAKLLEEREKFQSEVASWISRLKGIEAAVDARAAGEKLARSAQNLWLACISLTSAINYGDENSSQEQHVPLRARVEAILSSSQKHPFVETVANSIPRKVLDRGVSTEDQLKHRFFRVSKICRRLGLIKEPNTSLYKYLISYLHSMVVFDNIVAVSEYDEIDLNSLDNFAILAYAQYWMERGNINIALRFMSHLTGEPRRAASDWINEAKLLLETKQSAYALTAYASASGLANTF</sequence>
<feature type="compositionally biased region" description="Acidic residues" evidence="9">
    <location>
        <begin position="148"/>
        <end position="163"/>
    </location>
</feature>
<evidence type="ECO:0000256" key="2">
    <source>
        <dbReference type="ARBA" id="ARBA00022692"/>
    </source>
</evidence>
<keyword evidence="2 7" id="KW-0812">Transmembrane</keyword>
<reference evidence="10 11" key="1">
    <citation type="submission" date="2024-04" db="EMBL/GenBank/DDBJ databases">
        <authorList>
            <consortium name="Genoscope - CEA"/>
            <person name="William W."/>
        </authorList>
    </citation>
    <scope>NUCLEOTIDE SEQUENCE [LARGE SCALE GENOMIC DNA]</scope>
</reference>
<evidence type="ECO:0000256" key="8">
    <source>
        <dbReference type="SAM" id="Coils"/>
    </source>
</evidence>
<keyword evidence="4 7" id="KW-1133">Transmembrane helix</keyword>
<feature type="compositionally biased region" description="Basic and acidic residues" evidence="9">
    <location>
        <begin position="164"/>
        <end position="175"/>
    </location>
</feature>
<feature type="coiled-coil region" evidence="8">
    <location>
        <begin position="402"/>
        <end position="429"/>
    </location>
</feature>
<dbReference type="InterPro" id="IPR019133">
    <property type="entry name" value="MIC60"/>
</dbReference>
<dbReference type="AlphaFoldDB" id="A0AAV2HK49"/>
<keyword evidence="5 7" id="KW-0496">Mitochondrion</keyword>
<keyword evidence="3 7" id="KW-0999">Mitochondrion inner membrane</keyword>
<evidence type="ECO:0000256" key="3">
    <source>
        <dbReference type="ARBA" id="ARBA00022792"/>
    </source>
</evidence>
<feature type="compositionally biased region" description="Polar residues" evidence="9">
    <location>
        <begin position="125"/>
        <end position="144"/>
    </location>
</feature>
<accession>A0AAV2HK49</accession>
<evidence type="ECO:0000313" key="10">
    <source>
        <dbReference type="EMBL" id="CAL1533798.1"/>
    </source>
</evidence>
<evidence type="ECO:0000256" key="4">
    <source>
        <dbReference type="ARBA" id="ARBA00022989"/>
    </source>
</evidence>
<evidence type="ECO:0000256" key="9">
    <source>
        <dbReference type="SAM" id="MobiDB-lite"/>
    </source>
</evidence>
<organism evidence="10 11">
    <name type="scientific">Lymnaea stagnalis</name>
    <name type="common">Great pond snail</name>
    <name type="synonym">Helix stagnalis</name>
    <dbReference type="NCBI Taxonomy" id="6523"/>
    <lineage>
        <taxon>Eukaryota</taxon>
        <taxon>Metazoa</taxon>
        <taxon>Spiralia</taxon>
        <taxon>Lophotrochozoa</taxon>
        <taxon>Mollusca</taxon>
        <taxon>Gastropoda</taxon>
        <taxon>Heterobranchia</taxon>
        <taxon>Euthyneura</taxon>
        <taxon>Panpulmonata</taxon>
        <taxon>Hygrophila</taxon>
        <taxon>Lymnaeoidea</taxon>
        <taxon>Lymnaeidae</taxon>
        <taxon>Lymnaea</taxon>
    </lineage>
</organism>
<dbReference type="Proteomes" id="UP001497497">
    <property type="component" value="Unassembled WGS sequence"/>
</dbReference>
<evidence type="ECO:0000256" key="6">
    <source>
        <dbReference type="ARBA" id="ARBA00023136"/>
    </source>
</evidence>
<keyword evidence="11" id="KW-1185">Reference proteome</keyword>
<dbReference type="PANTHER" id="PTHR15415:SF7">
    <property type="entry name" value="MICOS COMPLEX SUBUNIT MIC60"/>
    <property type="match status" value="1"/>
</dbReference>
<dbReference type="EMBL" id="CAXITT010000152">
    <property type="protein sequence ID" value="CAL1533798.1"/>
    <property type="molecule type" value="Genomic_DNA"/>
</dbReference>
<keyword evidence="6 7" id="KW-0472">Membrane</keyword>
<proteinExistence type="inferred from homology"/>
<dbReference type="GO" id="GO:0061617">
    <property type="term" value="C:MICOS complex"/>
    <property type="evidence" value="ECO:0007669"/>
    <property type="project" value="TreeGrafter"/>
</dbReference>
<comment type="subunit">
    <text evidence="7">Component of the mitochondrial contact site and cristae organizing system (MICOS) complex.</text>
</comment>